<name>A0A8H6YUD4_9AGAR</name>
<evidence type="ECO:0000313" key="3">
    <source>
        <dbReference type="EMBL" id="KAF7364491.1"/>
    </source>
</evidence>
<evidence type="ECO:0000256" key="2">
    <source>
        <dbReference type="SAM" id="SignalP"/>
    </source>
</evidence>
<feature type="region of interest" description="Disordered" evidence="1">
    <location>
        <begin position="326"/>
        <end position="372"/>
    </location>
</feature>
<evidence type="ECO:0000313" key="4">
    <source>
        <dbReference type="Proteomes" id="UP000620124"/>
    </source>
</evidence>
<dbReference type="AlphaFoldDB" id="A0A8H6YUD4"/>
<feature type="region of interest" description="Disordered" evidence="1">
    <location>
        <begin position="85"/>
        <end position="157"/>
    </location>
</feature>
<comment type="caution">
    <text evidence="3">The sequence shown here is derived from an EMBL/GenBank/DDBJ whole genome shotgun (WGS) entry which is preliminary data.</text>
</comment>
<gene>
    <name evidence="3" type="ORF">MVEN_00317500</name>
</gene>
<keyword evidence="4" id="KW-1185">Reference proteome</keyword>
<keyword evidence="2" id="KW-0732">Signal</keyword>
<dbReference type="EMBL" id="JACAZI010000003">
    <property type="protein sequence ID" value="KAF7364491.1"/>
    <property type="molecule type" value="Genomic_DNA"/>
</dbReference>
<organism evidence="3 4">
    <name type="scientific">Mycena venus</name>
    <dbReference type="NCBI Taxonomy" id="2733690"/>
    <lineage>
        <taxon>Eukaryota</taxon>
        <taxon>Fungi</taxon>
        <taxon>Dikarya</taxon>
        <taxon>Basidiomycota</taxon>
        <taxon>Agaricomycotina</taxon>
        <taxon>Agaricomycetes</taxon>
        <taxon>Agaricomycetidae</taxon>
        <taxon>Agaricales</taxon>
        <taxon>Marasmiineae</taxon>
        <taxon>Mycenaceae</taxon>
        <taxon>Mycena</taxon>
    </lineage>
</organism>
<feature type="chain" id="PRO_5034576225" description="Secreted protein" evidence="2">
    <location>
        <begin position="26"/>
        <end position="372"/>
    </location>
</feature>
<proteinExistence type="predicted"/>
<reference evidence="3" key="1">
    <citation type="submission" date="2020-05" db="EMBL/GenBank/DDBJ databases">
        <title>Mycena genomes resolve the evolution of fungal bioluminescence.</title>
        <authorList>
            <person name="Tsai I.J."/>
        </authorList>
    </citation>
    <scope>NUCLEOTIDE SEQUENCE</scope>
    <source>
        <strain evidence="3">CCC161011</strain>
    </source>
</reference>
<feature type="signal peptide" evidence="2">
    <location>
        <begin position="1"/>
        <end position="25"/>
    </location>
</feature>
<feature type="compositionally biased region" description="Basic and acidic residues" evidence="1">
    <location>
        <begin position="328"/>
        <end position="344"/>
    </location>
</feature>
<accession>A0A8H6YUD4</accession>
<evidence type="ECO:0000256" key="1">
    <source>
        <dbReference type="SAM" id="MobiDB-lite"/>
    </source>
</evidence>
<evidence type="ECO:0008006" key="5">
    <source>
        <dbReference type="Google" id="ProtNLM"/>
    </source>
</evidence>
<dbReference type="OrthoDB" id="10654668at2759"/>
<dbReference type="Proteomes" id="UP000620124">
    <property type="component" value="Unassembled WGS sequence"/>
</dbReference>
<protein>
    <recommendedName>
        <fullName evidence="5">Secreted protein</fullName>
    </recommendedName>
</protein>
<sequence length="372" mass="40188">MKTLSCSSLSVLSALLNYSTIWVTGDRELIKHITTLLACTRRLARHMPCLASATRPYLQPYPSVLISRWWLLVNNASPYRFTGIGGHGDTHATNGATYNDRGARDRGPQPNGQHGDLNTPRSLRTDDSARTVLAHNGRRTTGSSTRAPRHHVPGQAGGATTLALGFRAARPTGNRAEDLATLGKAQDWPRRADAHEAPQVHATGVARKDLTKHFRLAREAPTPTTAQRDITRILPKTGTPRGELILSTKRTGTAGGGSRTVPTREDSLTVVIDTTNSGTSGGGPAAYQLDSRPTAHSTFLHPRRRRHTDGATHSLFPLDFARTRIKRKPDFSKGEERDGTHGDPTELISEGPTGPDRFGAASARAEVPIGNI</sequence>